<sequence length="127" mass="13946">MSTQVIVMVSDRDNAKRGEITVVDNPRTAAHLVETLLEAGFQQEQIKLYSGDETEMRISSRPIVALVDDSSTPTARESVEPDETARESANEEATPFVKDGVRFSSLFRPANLDIEKDGRAPALRGAQ</sequence>
<proteinExistence type="predicted"/>
<feature type="region of interest" description="Disordered" evidence="1">
    <location>
        <begin position="69"/>
        <end position="96"/>
    </location>
</feature>
<protein>
    <submittedName>
        <fullName evidence="2">Uncharacterized protein</fullName>
    </submittedName>
</protein>
<dbReference type="EMBL" id="LAZR01019289">
    <property type="protein sequence ID" value="KKL93087.1"/>
    <property type="molecule type" value="Genomic_DNA"/>
</dbReference>
<evidence type="ECO:0000313" key="2">
    <source>
        <dbReference type="EMBL" id="KKL93087.1"/>
    </source>
</evidence>
<comment type="caution">
    <text evidence="2">The sequence shown here is derived from an EMBL/GenBank/DDBJ whole genome shotgun (WGS) entry which is preliminary data.</text>
</comment>
<organism evidence="2">
    <name type="scientific">marine sediment metagenome</name>
    <dbReference type="NCBI Taxonomy" id="412755"/>
    <lineage>
        <taxon>unclassified sequences</taxon>
        <taxon>metagenomes</taxon>
        <taxon>ecological metagenomes</taxon>
    </lineage>
</organism>
<accession>A0A0F9J1K3</accession>
<feature type="compositionally biased region" description="Basic and acidic residues" evidence="1">
    <location>
        <begin position="77"/>
        <end position="89"/>
    </location>
</feature>
<dbReference type="AlphaFoldDB" id="A0A0F9J1K3"/>
<gene>
    <name evidence="2" type="ORF">LCGC14_1878220</name>
</gene>
<evidence type="ECO:0000256" key="1">
    <source>
        <dbReference type="SAM" id="MobiDB-lite"/>
    </source>
</evidence>
<name>A0A0F9J1K3_9ZZZZ</name>
<reference evidence="2" key="1">
    <citation type="journal article" date="2015" name="Nature">
        <title>Complex archaea that bridge the gap between prokaryotes and eukaryotes.</title>
        <authorList>
            <person name="Spang A."/>
            <person name="Saw J.H."/>
            <person name="Jorgensen S.L."/>
            <person name="Zaremba-Niedzwiedzka K."/>
            <person name="Martijn J."/>
            <person name="Lind A.E."/>
            <person name="van Eijk R."/>
            <person name="Schleper C."/>
            <person name="Guy L."/>
            <person name="Ettema T.J."/>
        </authorList>
    </citation>
    <scope>NUCLEOTIDE SEQUENCE</scope>
</reference>